<protein>
    <submittedName>
        <fullName evidence="15">Uncharacterized protein</fullName>
    </submittedName>
</protein>
<evidence type="ECO:0000313" key="16">
    <source>
        <dbReference type="Proteomes" id="UP000887013"/>
    </source>
</evidence>
<dbReference type="PANTHER" id="PTHR11690:SF248">
    <property type="entry name" value="PICKPOCKET 17, ISOFORM A"/>
    <property type="match status" value="1"/>
</dbReference>
<comment type="caution">
    <text evidence="15">The sequence shown here is derived from an EMBL/GenBank/DDBJ whole genome shotgun (WGS) entry which is preliminary data.</text>
</comment>
<evidence type="ECO:0000256" key="6">
    <source>
        <dbReference type="ARBA" id="ARBA00022989"/>
    </source>
</evidence>
<evidence type="ECO:0000256" key="12">
    <source>
        <dbReference type="RuleBase" id="RU000679"/>
    </source>
</evidence>
<sequence length="129" mass="15407">MPSRSNSFPYHSSVFKLRERRPFPPKRTEFGFEEHNQSSIGTEKSTRTRPWVQPTSHRLNKLNRRNILKTPFIWKIFKSVIFIVCISCFSWQSFNFFQLYFKYPTATHIDLTFPEVLKKPAITFCNNNP</sequence>
<comment type="similarity">
    <text evidence="2 12">Belongs to the amiloride-sensitive sodium channel (TC 1.A.6) family.</text>
</comment>
<evidence type="ECO:0000256" key="2">
    <source>
        <dbReference type="ARBA" id="ARBA00007193"/>
    </source>
</evidence>
<dbReference type="AlphaFoldDB" id="A0A8X6P596"/>
<evidence type="ECO:0000256" key="7">
    <source>
        <dbReference type="ARBA" id="ARBA00023053"/>
    </source>
</evidence>
<dbReference type="GO" id="GO:0005886">
    <property type="term" value="C:plasma membrane"/>
    <property type="evidence" value="ECO:0007669"/>
    <property type="project" value="TreeGrafter"/>
</dbReference>
<keyword evidence="4 12" id="KW-0894">Sodium channel</keyword>
<evidence type="ECO:0000256" key="8">
    <source>
        <dbReference type="ARBA" id="ARBA00023065"/>
    </source>
</evidence>
<keyword evidence="11 12" id="KW-0407">Ion channel</keyword>
<evidence type="ECO:0000256" key="3">
    <source>
        <dbReference type="ARBA" id="ARBA00022448"/>
    </source>
</evidence>
<evidence type="ECO:0000256" key="14">
    <source>
        <dbReference type="SAM" id="Phobius"/>
    </source>
</evidence>
<keyword evidence="5 12" id="KW-0812">Transmembrane</keyword>
<keyword evidence="8 12" id="KW-0406">Ion transport</keyword>
<organism evidence="15 16">
    <name type="scientific">Nephila pilipes</name>
    <name type="common">Giant wood spider</name>
    <name type="synonym">Nephila maculata</name>
    <dbReference type="NCBI Taxonomy" id="299642"/>
    <lineage>
        <taxon>Eukaryota</taxon>
        <taxon>Metazoa</taxon>
        <taxon>Ecdysozoa</taxon>
        <taxon>Arthropoda</taxon>
        <taxon>Chelicerata</taxon>
        <taxon>Arachnida</taxon>
        <taxon>Araneae</taxon>
        <taxon>Araneomorphae</taxon>
        <taxon>Entelegynae</taxon>
        <taxon>Araneoidea</taxon>
        <taxon>Nephilidae</taxon>
        <taxon>Nephila</taxon>
    </lineage>
</organism>
<feature type="transmembrane region" description="Helical" evidence="14">
    <location>
        <begin position="72"/>
        <end position="94"/>
    </location>
</feature>
<dbReference type="Pfam" id="PF00858">
    <property type="entry name" value="ASC"/>
    <property type="match status" value="1"/>
</dbReference>
<feature type="region of interest" description="Disordered" evidence="13">
    <location>
        <begin position="28"/>
        <end position="52"/>
    </location>
</feature>
<evidence type="ECO:0000313" key="15">
    <source>
        <dbReference type="EMBL" id="GFT51242.1"/>
    </source>
</evidence>
<evidence type="ECO:0000256" key="4">
    <source>
        <dbReference type="ARBA" id="ARBA00022461"/>
    </source>
</evidence>
<dbReference type="OrthoDB" id="6423739at2759"/>
<gene>
    <name evidence="15" type="ORF">NPIL_576251</name>
</gene>
<accession>A0A8X6P596</accession>
<evidence type="ECO:0000256" key="10">
    <source>
        <dbReference type="ARBA" id="ARBA00023201"/>
    </source>
</evidence>
<dbReference type="InterPro" id="IPR001873">
    <property type="entry name" value="ENaC"/>
</dbReference>
<evidence type="ECO:0000256" key="9">
    <source>
        <dbReference type="ARBA" id="ARBA00023136"/>
    </source>
</evidence>
<keyword evidence="6 14" id="KW-1133">Transmembrane helix</keyword>
<evidence type="ECO:0000256" key="11">
    <source>
        <dbReference type="ARBA" id="ARBA00023303"/>
    </source>
</evidence>
<dbReference type="GO" id="GO:0015280">
    <property type="term" value="F:ligand-gated sodium channel activity"/>
    <property type="evidence" value="ECO:0007669"/>
    <property type="project" value="TreeGrafter"/>
</dbReference>
<keyword evidence="16" id="KW-1185">Reference proteome</keyword>
<dbReference type="Proteomes" id="UP000887013">
    <property type="component" value="Unassembled WGS sequence"/>
</dbReference>
<dbReference type="PANTHER" id="PTHR11690">
    <property type="entry name" value="AMILORIDE-SENSITIVE SODIUM CHANNEL-RELATED"/>
    <property type="match status" value="1"/>
</dbReference>
<dbReference type="EMBL" id="BMAW01112166">
    <property type="protein sequence ID" value="GFT51242.1"/>
    <property type="molecule type" value="Genomic_DNA"/>
</dbReference>
<keyword evidence="10 12" id="KW-0739">Sodium transport</keyword>
<evidence type="ECO:0000256" key="13">
    <source>
        <dbReference type="SAM" id="MobiDB-lite"/>
    </source>
</evidence>
<comment type="subcellular location">
    <subcellularLocation>
        <location evidence="1">Membrane</location>
        <topology evidence="1">Multi-pass membrane protein</topology>
    </subcellularLocation>
</comment>
<proteinExistence type="inferred from homology"/>
<name>A0A8X6P596_NEPPI</name>
<reference evidence="15" key="1">
    <citation type="submission" date="2020-08" db="EMBL/GenBank/DDBJ databases">
        <title>Multicomponent nature underlies the extraordinary mechanical properties of spider dragline silk.</title>
        <authorList>
            <person name="Kono N."/>
            <person name="Nakamura H."/>
            <person name="Mori M."/>
            <person name="Yoshida Y."/>
            <person name="Ohtoshi R."/>
            <person name="Malay A.D."/>
            <person name="Moran D.A.P."/>
            <person name="Tomita M."/>
            <person name="Numata K."/>
            <person name="Arakawa K."/>
        </authorList>
    </citation>
    <scope>NUCLEOTIDE SEQUENCE</scope>
</reference>
<keyword evidence="9 14" id="KW-0472">Membrane</keyword>
<keyword evidence="3 12" id="KW-0813">Transport</keyword>
<keyword evidence="7" id="KW-0915">Sodium</keyword>
<evidence type="ECO:0000256" key="1">
    <source>
        <dbReference type="ARBA" id="ARBA00004141"/>
    </source>
</evidence>
<evidence type="ECO:0000256" key="5">
    <source>
        <dbReference type="ARBA" id="ARBA00022692"/>
    </source>
</evidence>